<dbReference type="SUPFAM" id="SSF46785">
    <property type="entry name" value="Winged helix' DNA-binding domain"/>
    <property type="match status" value="1"/>
</dbReference>
<dbReference type="Proteomes" id="UP000294901">
    <property type="component" value="Unassembled WGS sequence"/>
</dbReference>
<keyword evidence="3" id="KW-0804">Transcription</keyword>
<gene>
    <name evidence="5" type="ORF">C8E87_0627</name>
</gene>
<organism evidence="5 6">
    <name type="scientific">Paractinoplanes brasiliensis</name>
    <dbReference type="NCBI Taxonomy" id="52695"/>
    <lineage>
        <taxon>Bacteria</taxon>
        <taxon>Bacillati</taxon>
        <taxon>Actinomycetota</taxon>
        <taxon>Actinomycetes</taxon>
        <taxon>Micromonosporales</taxon>
        <taxon>Micromonosporaceae</taxon>
        <taxon>Paractinoplanes</taxon>
    </lineage>
</organism>
<sequence>MSDASALPDRALRAICDAIVAGSLPPGTELTEVGLAACLGVGRNPVRQALVQLEQADLVRVEPGGYTMVSPADLHASRVAHSVIMAMHELATQEAGSRLTVADLDAMRRANAVFDQALRADDVDAAIAADDRFHGVVVTASGNAPLRTVLEQFDPTLSRVVRLRFASLSGRDSVLQHERIVELLAADDVDGAVAATRSHWQNLAVLLDVLGSGPALA</sequence>
<dbReference type="OrthoDB" id="8680240at2"/>
<dbReference type="PANTHER" id="PTHR43537">
    <property type="entry name" value="TRANSCRIPTIONAL REGULATOR, GNTR FAMILY"/>
    <property type="match status" value="1"/>
</dbReference>
<dbReference type="PROSITE" id="PS50949">
    <property type="entry name" value="HTH_GNTR"/>
    <property type="match status" value="1"/>
</dbReference>
<dbReference type="SMART" id="SM00895">
    <property type="entry name" value="FCD"/>
    <property type="match status" value="1"/>
</dbReference>
<reference evidence="5 6" key="1">
    <citation type="submission" date="2019-03" db="EMBL/GenBank/DDBJ databases">
        <title>Sequencing the genomes of 1000 actinobacteria strains.</title>
        <authorList>
            <person name="Klenk H.-P."/>
        </authorList>
    </citation>
    <scope>NUCLEOTIDE SEQUENCE [LARGE SCALE GENOMIC DNA]</scope>
    <source>
        <strain evidence="5 6">DSM 43805</strain>
    </source>
</reference>
<proteinExistence type="predicted"/>
<keyword evidence="6" id="KW-1185">Reference proteome</keyword>
<keyword evidence="1" id="KW-0805">Transcription regulation</keyword>
<dbReference type="InterPro" id="IPR036390">
    <property type="entry name" value="WH_DNA-bd_sf"/>
</dbReference>
<evidence type="ECO:0000256" key="3">
    <source>
        <dbReference type="ARBA" id="ARBA00023163"/>
    </source>
</evidence>
<dbReference type="InterPro" id="IPR008920">
    <property type="entry name" value="TF_FadR/GntR_C"/>
</dbReference>
<dbReference type="InterPro" id="IPR011711">
    <property type="entry name" value="GntR_C"/>
</dbReference>
<dbReference type="RefSeq" id="WP_133871711.1">
    <property type="nucleotide sequence ID" value="NZ_BOMD01000100.1"/>
</dbReference>
<dbReference type="SUPFAM" id="SSF48008">
    <property type="entry name" value="GntR ligand-binding domain-like"/>
    <property type="match status" value="1"/>
</dbReference>
<name>A0A4R6JL28_9ACTN</name>
<keyword evidence="2" id="KW-0238">DNA-binding</keyword>
<dbReference type="InterPro" id="IPR000524">
    <property type="entry name" value="Tscrpt_reg_HTH_GntR"/>
</dbReference>
<accession>A0A4R6JL28</accession>
<dbReference type="EMBL" id="SNWR01000001">
    <property type="protein sequence ID" value="TDO37033.1"/>
    <property type="molecule type" value="Genomic_DNA"/>
</dbReference>
<evidence type="ECO:0000313" key="5">
    <source>
        <dbReference type="EMBL" id="TDO37033.1"/>
    </source>
</evidence>
<evidence type="ECO:0000259" key="4">
    <source>
        <dbReference type="PROSITE" id="PS50949"/>
    </source>
</evidence>
<dbReference type="Pfam" id="PF07729">
    <property type="entry name" value="FCD"/>
    <property type="match status" value="1"/>
</dbReference>
<dbReference type="SMART" id="SM00345">
    <property type="entry name" value="HTH_GNTR"/>
    <property type="match status" value="1"/>
</dbReference>
<protein>
    <submittedName>
        <fullName evidence="5">GntR family transcriptional regulator</fullName>
    </submittedName>
</protein>
<dbReference type="GO" id="GO:0003677">
    <property type="term" value="F:DNA binding"/>
    <property type="evidence" value="ECO:0007669"/>
    <property type="project" value="UniProtKB-KW"/>
</dbReference>
<dbReference type="AlphaFoldDB" id="A0A4R6JL28"/>
<dbReference type="PANTHER" id="PTHR43537:SF49">
    <property type="entry name" value="TRANSCRIPTIONAL REGULATORY PROTEIN"/>
    <property type="match status" value="1"/>
</dbReference>
<evidence type="ECO:0000313" key="6">
    <source>
        <dbReference type="Proteomes" id="UP000294901"/>
    </source>
</evidence>
<dbReference type="Gene3D" id="1.10.10.10">
    <property type="entry name" value="Winged helix-like DNA-binding domain superfamily/Winged helix DNA-binding domain"/>
    <property type="match status" value="1"/>
</dbReference>
<comment type="caution">
    <text evidence="5">The sequence shown here is derived from an EMBL/GenBank/DDBJ whole genome shotgun (WGS) entry which is preliminary data.</text>
</comment>
<dbReference type="Gene3D" id="1.20.120.530">
    <property type="entry name" value="GntR ligand-binding domain-like"/>
    <property type="match status" value="1"/>
</dbReference>
<feature type="domain" description="HTH gntR-type" evidence="4">
    <location>
        <begin position="5"/>
        <end position="72"/>
    </location>
</feature>
<dbReference type="Pfam" id="PF00392">
    <property type="entry name" value="GntR"/>
    <property type="match status" value="1"/>
</dbReference>
<evidence type="ECO:0000256" key="1">
    <source>
        <dbReference type="ARBA" id="ARBA00023015"/>
    </source>
</evidence>
<evidence type="ECO:0000256" key="2">
    <source>
        <dbReference type="ARBA" id="ARBA00023125"/>
    </source>
</evidence>
<dbReference type="GO" id="GO:0003700">
    <property type="term" value="F:DNA-binding transcription factor activity"/>
    <property type="evidence" value="ECO:0007669"/>
    <property type="project" value="InterPro"/>
</dbReference>
<dbReference type="InterPro" id="IPR036388">
    <property type="entry name" value="WH-like_DNA-bd_sf"/>
</dbReference>